<dbReference type="Proteomes" id="UP000000268">
    <property type="component" value="Chromosome"/>
</dbReference>
<evidence type="ECO:0000313" key="2">
    <source>
        <dbReference type="Proteomes" id="UP000000268"/>
    </source>
</evidence>
<evidence type="ECO:0000313" key="1">
    <source>
        <dbReference type="EMBL" id="ABW28388.1"/>
    </source>
</evidence>
<name>B0C041_ACAM1</name>
<reference evidence="1 2" key="1">
    <citation type="journal article" date="2008" name="Proc. Natl. Acad. Sci. U.S.A.">
        <title>Niche adaptation and genome expansion in the chlorophyll d-producing cyanobacterium Acaryochloris marina.</title>
        <authorList>
            <person name="Swingley W.D."/>
            <person name="Chen M."/>
            <person name="Cheung P.C."/>
            <person name="Conrad A.L."/>
            <person name="Dejesa L.C."/>
            <person name="Hao J."/>
            <person name="Honchak B.M."/>
            <person name="Karbach L.E."/>
            <person name="Kurdoglu A."/>
            <person name="Lahiri S."/>
            <person name="Mastrian S.D."/>
            <person name="Miyashita H."/>
            <person name="Page L."/>
            <person name="Ramakrishna P."/>
            <person name="Satoh S."/>
            <person name="Sattley W.M."/>
            <person name="Shimada Y."/>
            <person name="Taylor H.L."/>
            <person name="Tomo T."/>
            <person name="Tsuchiya T."/>
            <person name="Wang Z.T."/>
            <person name="Raymond J."/>
            <person name="Mimuro M."/>
            <person name="Blankenship R.E."/>
            <person name="Touchman J.W."/>
        </authorList>
    </citation>
    <scope>NUCLEOTIDE SEQUENCE [LARGE SCALE GENOMIC DNA]</scope>
    <source>
        <strain evidence="2">MBIC 11017</strain>
    </source>
</reference>
<keyword evidence="2" id="KW-1185">Reference proteome</keyword>
<accession>B0C041</accession>
<gene>
    <name evidence="1" type="ordered locus">AM1_3394</name>
</gene>
<protein>
    <submittedName>
        <fullName evidence="1">Uncharacterized protein</fullName>
    </submittedName>
</protein>
<dbReference type="KEGG" id="amr:AM1_3394"/>
<dbReference type="HOGENOM" id="CLU_3148195_0_0_3"/>
<dbReference type="AlphaFoldDB" id="B0C041"/>
<organism evidence="1 2">
    <name type="scientific">Acaryochloris marina (strain MBIC 11017)</name>
    <dbReference type="NCBI Taxonomy" id="329726"/>
    <lineage>
        <taxon>Bacteria</taxon>
        <taxon>Bacillati</taxon>
        <taxon>Cyanobacteriota</taxon>
        <taxon>Cyanophyceae</taxon>
        <taxon>Acaryochloridales</taxon>
        <taxon>Acaryochloridaceae</taxon>
        <taxon>Acaryochloris</taxon>
    </lineage>
</organism>
<sequence>MPSTLLIVTILPAFKDAKSPNTQFVSFAKKKVGFTKVVIANYRYDTLT</sequence>
<dbReference type="STRING" id="329726.AM1_3394"/>
<dbReference type="EMBL" id="CP000828">
    <property type="protein sequence ID" value="ABW28388.1"/>
    <property type="molecule type" value="Genomic_DNA"/>
</dbReference>
<proteinExistence type="predicted"/>